<dbReference type="InterPro" id="IPR001451">
    <property type="entry name" value="Hexapep"/>
</dbReference>
<dbReference type="InterPro" id="IPR024688">
    <property type="entry name" value="Mac_dom"/>
</dbReference>
<name>A0A2T9YPT3_9FUNG</name>
<dbReference type="FunFam" id="2.160.10.10:FF:000008">
    <property type="entry name" value="Maltose O-acetyltransferase"/>
    <property type="match status" value="1"/>
</dbReference>
<sequence length="189" mass="20531">MNQVKTERQKMLDGELYLCRDPDLVAGRKRAKALVKELQEAYHDDKERIRITKALLGTADDDTYLEKNAYFDYGVNTHIGKSFYMNANCVFLDCAKITIGNNVMLAPNVQLYTATHPLNAKERNSGLELAYPITIGNDVWIGGGAIVLPGVTIGNGAVVGSGAVVTKDVPDNVVVAGNPAKVIKHIDNS</sequence>
<dbReference type="GO" id="GO:0008374">
    <property type="term" value="F:O-acyltransferase activity"/>
    <property type="evidence" value="ECO:0007669"/>
    <property type="project" value="TreeGrafter"/>
</dbReference>
<gene>
    <name evidence="4" type="ORF">BB561_002637</name>
</gene>
<dbReference type="GO" id="GO:0016407">
    <property type="term" value="F:acetyltransferase activity"/>
    <property type="evidence" value="ECO:0007669"/>
    <property type="project" value="InterPro"/>
</dbReference>
<evidence type="ECO:0000259" key="3">
    <source>
        <dbReference type="SMART" id="SM01266"/>
    </source>
</evidence>
<protein>
    <recommendedName>
        <fullName evidence="3">Maltose/galactoside acetyltransferase domain-containing protein</fullName>
    </recommendedName>
</protein>
<dbReference type="Gene3D" id="2.160.10.10">
    <property type="entry name" value="Hexapeptide repeat proteins"/>
    <property type="match status" value="1"/>
</dbReference>
<dbReference type="Proteomes" id="UP000245383">
    <property type="component" value="Unassembled WGS sequence"/>
</dbReference>
<dbReference type="InterPro" id="IPR018357">
    <property type="entry name" value="Hexapep_transf_CS"/>
</dbReference>
<comment type="similarity">
    <text evidence="1">Belongs to the transferase hexapeptide repeat family.</text>
</comment>
<reference evidence="4 5" key="1">
    <citation type="journal article" date="2018" name="MBio">
        <title>Comparative Genomics Reveals the Core Gene Toolbox for the Fungus-Insect Symbiosis.</title>
        <authorList>
            <person name="Wang Y."/>
            <person name="Stata M."/>
            <person name="Wang W."/>
            <person name="Stajich J.E."/>
            <person name="White M.M."/>
            <person name="Moncalvo J.M."/>
        </authorList>
    </citation>
    <scope>NUCLEOTIDE SEQUENCE [LARGE SCALE GENOMIC DNA]</scope>
    <source>
        <strain evidence="4 5">SWE-8-4</strain>
    </source>
</reference>
<dbReference type="OrthoDB" id="25818at2759"/>
<feature type="domain" description="Maltose/galactoside acetyltransferase" evidence="3">
    <location>
        <begin position="8"/>
        <end position="61"/>
    </location>
</feature>
<dbReference type="PANTHER" id="PTHR23416">
    <property type="entry name" value="SIALIC ACID SYNTHASE-RELATED"/>
    <property type="match status" value="1"/>
</dbReference>
<dbReference type="Pfam" id="PF00132">
    <property type="entry name" value="Hexapep"/>
    <property type="match status" value="1"/>
</dbReference>
<proteinExistence type="inferred from homology"/>
<evidence type="ECO:0000256" key="2">
    <source>
        <dbReference type="ARBA" id="ARBA00022679"/>
    </source>
</evidence>
<dbReference type="InterPro" id="IPR011004">
    <property type="entry name" value="Trimer_LpxA-like_sf"/>
</dbReference>
<organism evidence="4 5">
    <name type="scientific">Smittium simulii</name>
    <dbReference type="NCBI Taxonomy" id="133385"/>
    <lineage>
        <taxon>Eukaryota</taxon>
        <taxon>Fungi</taxon>
        <taxon>Fungi incertae sedis</taxon>
        <taxon>Zoopagomycota</taxon>
        <taxon>Kickxellomycotina</taxon>
        <taxon>Harpellomycetes</taxon>
        <taxon>Harpellales</taxon>
        <taxon>Legeriomycetaceae</taxon>
        <taxon>Smittium</taxon>
    </lineage>
</organism>
<dbReference type="CDD" id="cd03357">
    <property type="entry name" value="LbH_MAT_GAT"/>
    <property type="match status" value="1"/>
</dbReference>
<evidence type="ECO:0000313" key="5">
    <source>
        <dbReference type="Proteomes" id="UP000245383"/>
    </source>
</evidence>
<dbReference type="InterPro" id="IPR051159">
    <property type="entry name" value="Hexapeptide_acetyltransf"/>
</dbReference>
<keyword evidence="2" id="KW-0808">Transferase</keyword>
<dbReference type="PANTHER" id="PTHR23416:SF23">
    <property type="entry name" value="ACETYLTRANSFERASE C18B11.09C-RELATED"/>
    <property type="match status" value="1"/>
</dbReference>
<dbReference type="AlphaFoldDB" id="A0A2T9YPT3"/>
<dbReference type="SUPFAM" id="SSF51161">
    <property type="entry name" value="Trimeric LpxA-like enzymes"/>
    <property type="match status" value="1"/>
</dbReference>
<dbReference type="EMBL" id="MBFR01000095">
    <property type="protein sequence ID" value="PVU94332.1"/>
    <property type="molecule type" value="Genomic_DNA"/>
</dbReference>
<evidence type="ECO:0000256" key="1">
    <source>
        <dbReference type="ARBA" id="ARBA00007274"/>
    </source>
</evidence>
<keyword evidence="5" id="KW-1185">Reference proteome</keyword>
<accession>A0A2T9YPT3</accession>
<dbReference type="Pfam" id="PF12464">
    <property type="entry name" value="Mac"/>
    <property type="match status" value="1"/>
</dbReference>
<dbReference type="SMART" id="SM01266">
    <property type="entry name" value="Mac"/>
    <property type="match status" value="1"/>
</dbReference>
<evidence type="ECO:0000313" key="4">
    <source>
        <dbReference type="EMBL" id="PVU94332.1"/>
    </source>
</evidence>
<dbReference type="STRING" id="133385.A0A2T9YPT3"/>
<comment type="caution">
    <text evidence="4">The sequence shown here is derived from an EMBL/GenBank/DDBJ whole genome shotgun (WGS) entry which is preliminary data.</text>
</comment>
<dbReference type="PROSITE" id="PS00101">
    <property type="entry name" value="HEXAPEP_TRANSFERASES"/>
    <property type="match status" value="1"/>
</dbReference>